<organism evidence="2 3">
    <name type="scientific">Trifolium medium</name>
    <dbReference type="NCBI Taxonomy" id="97028"/>
    <lineage>
        <taxon>Eukaryota</taxon>
        <taxon>Viridiplantae</taxon>
        <taxon>Streptophyta</taxon>
        <taxon>Embryophyta</taxon>
        <taxon>Tracheophyta</taxon>
        <taxon>Spermatophyta</taxon>
        <taxon>Magnoliopsida</taxon>
        <taxon>eudicotyledons</taxon>
        <taxon>Gunneridae</taxon>
        <taxon>Pentapetalae</taxon>
        <taxon>rosids</taxon>
        <taxon>fabids</taxon>
        <taxon>Fabales</taxon>
        <taxon>Fabaceae</taxon>
        <taxon>Papilionoideae</taxon>
        <taxon>50 kb inversion clade</taxon>
        <taxon>NPAAA clade</taxon>
        <taxon>Hologalegina</taxon>
        <taxon>IRL clade</taxon>
        <taxon>Trifolieae</taxon>
        <taxon>Trifolium</taxon>
    </lineage>
</organism>
<keyword evidence="2" id="KW-0695">RNA-directed DNA polymerase</keyword>
<dbReference type="GO" id="GO:0003964">
    <property type="term" value="F:RNA-directed DNA polymerase activity"/>
    <property type="evidence" value="ECO:0007669"/>
    <property type="project" value="UniProtKB-KW"/>
</dbReference>
<dbReference type="Pfam" id="PF13456">
    <property type="entry name" value="RVT_3"/>
    <property type="match status" value="1"/>
</dbReference>
<keyword evidence="3" id="KW-1185">Reference proteome</keyword>
<dbReference type="SUPFAM" id="SSF53098">
    <property type="entry name" value="Ribonuclease H-like"/>
    <property type="match status" value="1"/>
</dbReference>
<feature type="domain" description="RNase H type-1" evidence="1">
    <location>
        <begin position="86"/>
        <end position="154"/>
    </location>
</feature>
<comment type="caution">
    <text evidence="2">The sequence shown here is derived from an EMBL/GenBank/DDBJ whole genome shotgun (WGS) entry which is preliminary data.</text>
</comment>
<dbReference type="AlphaFoldDB" id="A0A392QZC1"/>
<protein>
    <submittedName>
        <fullName evidence="2">RNA-directed DNA polymerase (Reverse transcriptase)</fullName>
    </submittedName>
</protein>
<keyword evidence="2" id="KW-0808">Transferase</keyword>
<name>A0A392QZC1_9FABA</name>
<evidence type="ECO:0000313" key="2">
    <source>
        <dbReference type="EMBL" id="MCI29329.1"/>
    </source>
</evidence>
<dbReference type="GO" id="GO:0003676">
    <property type="term" value="F:nucleic acid binding"/>
    <property type="evidence" value="ECO:0007669"/>
    <property type="project" value="InterPro"/>
</dbReference>
<dbReference type="PANTHER" id="PTHR47074:SF73">
    <property type="entry name" value="OS04G0448401 PROTEIN"/>
    <property type="match status" value="1"/>
</dbReference>
<keyword evidence="2" id="KW-0548">Nucleotidyltransferase</keyword>
<proteinExistence type="predicted"/>
<dbReference type="Gene3D" id="3.30.420.10">
    <property type="entry name" value="Ribonuclease H-like superfamily/Ribonuclease H"/>
    <property type="match status" value="1"/>
</dbReference>
<dbReference type="InterPro" id="IPR012337">
    <property type="entry name" value="RNaseH-like_sf"/>
</dbReference>
<sequence>MDVYDWLKVGATSSHALIFSAGVWWSWRHRNLMCLNNETWPLSRLSFNIRAMVETFRNCFYPDPNDRLVDRHIRWNNNNYSCVILNVDGSCLGSSVRSGFGGVIRNTFGHYLAGFSCFIQGSSDILLAELYTIYKGLLLAKDMSIGELICYSDSL</sequence>
<dbReference type="GO" id="GO:0004523">
    <property type="term" value="F:RNA-DNA hybrid ribonuclease activity"/>
    <property type="evidence" value="ECO:0007669"/>
    <property type="project" value="InterPro"/>
</dbReference>
<dbReference type="Proteomes" id="UP000265520">
    <property type="component" value="Unassembled WGS sequence"/>
</dbReference>
<feature type="non-terminal residue" evidence="2">
    <location>
        <position position="155"/>
    </location>
</feature>
<accession>A0A392QZC1</accession>
<evidence type="ECO:0000313" key="3">
    <source>
        <dbReference type="Proteomes" id="UP000265520"/>
    </source>
</evidence>
<evidence type="ECO:0000259" key="1">
    <source>
        <dbReference type="Pfam" id="PF13456"/>
    </source>
</evidence>
<dbReference type="InterPro" id="IPR036397">
    <property type="entry name" value="RNaseH_sf"/>
</dbReference>
<reference evidence="2 3" key="1">
    <citation type="journal article" date="2018" name="Front. Plant Sci.">
        <title>Red Clover (Trifolium pratense) and Zigzag Clover (T. medium) - A Picture of Genomic Similarities and Differences.</title>
        <authorList>
            <person name="Dluhosova J."/>
            <person name="Istvanek J."/>
            <person name="Nedelnik J."/>
            <person name="Repkova J."/>
        </authorList>
    </citation>
    <scope>NUCLEOTIDE SEQUENCE [LARGE SCALE GENOMIC DNA]</scope>
    <source>
        <strain evidence="3">cv. 10/8</strain>
        <tissue evidence="2">Leaf</tissue>
    </source>
</reference>
<dbReference type="PANTHER" id="PTHR47074">
    <property type="entry name" value="BNAC02G40300D PROTEIN"/>
    <property type="match status" value="1"/>
</dbReference>
<dbReference type="CDD" id="cd06222">
    <property type="entry name" value="RNase_H_like"/>
    <property type="match status" value="1"/>
</dbReference>
<dbReference type="InterPro" id="IPR002156">
    <property type="entry name" value="RNaseH_domain"/>
</dbReference>
<dbReference type="InterPro" id="IPR044730">
    <property type="entry name" value="RNase_H-like_dom_plant"/>
</dbReference>
<dbReference type="EMBL" id="LXQA010171813">
    <property type="protein sequence ID" value="MCI29329.1"/>
    <property type="molecule type" value="Genomic_DNA"/>
</dbReference>
<dbReference type="InterPro" id="IPR052929">
    <property type="entry name" value="RNase_H-like_EbsB-rel"/>
</dbReference>